<dbReference type="EMBL" id="JABSTQ010009822">
    <property type="protein sequence ID" value="KAG0425573.1"/>
    <property type="molecule type" value="Genomic_DNA"/>
</dbReference>
<reference evidence="1 2" key="1">
    <citation type="journal article" date="2020" name="Cell">
        <title>Large-Scale Comparative Analyses of Tick Genomes Elucidate Their Genetic Diversity and Vector Capacities.</title>
        <authorList>
            <consortium name="Tick Genome and Microbiome Consortium (TIGMIC)"/>
            <person name="Jia N."/>
            <person name="Wang J."/>
            <person name="Shi W."/>
            <person name="Du L."/>
            <person name="Sun Y."/>
            <person name="Zhan W."/>
            <person name="Jiang J.F."/>
            <person name="Wang Q."/>
            <person name="Zhang B."/>
            <person name="Ji P."/>
            <person name="Bell-Sakyi L."/>
            <person name="Cui X.M."/>
            <person name="Yuan T.T."/>
            <person name="Jiang B.G."/>
            <person name="Yang W.F."/>
            <person name="Lam T.T."/>
            <person name="Chang Q.C."/>
            <person name="Ding S.J."/>
            <person name="Wang X.J."/>
            <person name="Zhu J.G."/>
            <person name="Ruan X.D."/>
            <person name="Zhao L."/>
            <person name="Wei J.T."/>
            <person name="Ye R.Z."/>
            <person name="Que T.C."/>
            <person name="Du C.H."/>
            <person name="Zhou Y.H."/>
            <person name="Cheng J.X."/>
            <person name="Dai P.F."/>
            <person name="Guo W.B."/>
            <person name="Han X.H."/>
            <person name="Huang E.J."/>
            <person name="Li L.F."/>
            <person name="Wei W."/>
            <person name="Gao Y.C."/>
            <person name="Liu J.Z."/>
            <person name="Shao H.Z."/>
            <person name="Wang X."/>
            <person name="Wang C.C."/>
            <person name="Yang T.C."/>
            <person name="Huo Q.B."/>
            <person name="Li W."/>
            <person name="Chen H.Y."/>
            <person name="Chen S.E."/>
            <person name="Zhou L.G."/>
            <person name="Ni X.B."/>
            <person name="Tian J.H."/>
            <person name="Sheng Y."/>
            <person name="Liu T."/>
            <person name="Pan Y.S."/>
            <person name="Xia L.Y."/>
            <person name="Li J."/>
            <person name="Zhao F."/>
            <person name="Cao W.C."/>
        </authorList>
    </citation>
    <scope>NUCLEOTIDE SEQUENCE [LARGE SCALE GENOMIC DNA]</scope>
    <source>
        <strain evidence="1">Iper-2018</strain>
    </source>
</reference>
<evidence type="ECO:0000313" key="1">
    <source>
        <dbReference type="EMBL" id="KAG0425573.1"/>
    </source>
</evidence>
<sequence>MLIYLTHINISIACDMLLHERGPIRLSLQGSHGVPAARAPDHEVHQAPPRSAPDQSDALVSAVCVALTLVVMFALMVALQIYLVESSTIQDLLGFNMSFNPDTLFVSNVTRSARTLHDTTTPLNLHGPRLGNIRPTTSLRTTQTSLPTTQPTTTSKLLSGSESNGSLVTAPDLADWFTLAAAPMYQRFRSPCVYKATAKGRARGGRNYGIGAFPYHLCTDAVYCCATIDPVDATVKPGNASFDIFKDGFRRFRALKTKNVHLRVWLALGGGANSPNDRVTFSRIARDENLSVQFAANLVDWLETNTYDGVYLYWKYPEAHDTGYLVDLMRVVRYTFRRLELSLGVVVPLDHRLRERFDMRELVDLLDDYSILIDPIEEPRSYGRTALKWTQDTIDRYAEVFRETQYTLKGHRRSGRFQLCYPLLLDGTAYTLFSQDNPTINEGVDASSPGQAGHSSKWPGRLAYDELCRRRRWDVAEDRAYCRAALYGSQWISYPTPSRVEAFARGLIKATGMSRCLGVWDPSWDDFAGYCGKGSYPLVATLFKVERSPGRAGPKPSTKRWLS</sequence>
<evidence type="ECO:0000313" key="2">
    <source>
        <dbReference type="Proteomes" id="UP000805193"/>
    </source>
</evidence>
<keyword evidence="2" id="KW-1185">Reference proteome</keyword>
<protein>
    <submittedName>
        <fullName evidence="1">Uncharacterized protein</fullName>
    </submittedName>
</protein>
<dbReference type="Proteomes" id="UP000805193">
    <property type="component" value="Unassembled WGS sequence"/>
</dbReference>
<comment type="caution">
    <text evidence="1">The sequence shown here is derived from an EMBL/GenBank/DDBJ whole genome shotgun (WGS) entry which is preliminary data.</text>
</comment>
<proteinExistence type="predicted"/>
<organism evidence="1 2">
    <name type="scientific">Ixodes persulcatus</name>
    <name type="common">Taiga tick</name>
    <dbReference type="NCBI Taxonomy" id="34615"/>
    <lineage>
        <taxon>Eukaryota</taxon>
        <taxon>Metazoa</taxon>
        <taxon>Ecdysozoa</taxon>
        <taxon>Arthropoda</taxon>
        <taxon>Chelicerata</taxon>
        <taxon>Arachnida</taxon>
        <taxon>Acari</taxon>
        <taxon>Parasitiformes</taxon>
        <taxon>Ixodida</taxon>
        <taxon>Ixodoidea</taxon>
        <taxon>Ixodidae</taxon>
        <taxon>Ixodinae</taxon>
        <taxon>Ixodes</taxon>
    </lineage>
</organism>
<accession>A0AC60PYD6</accession>
<gene>
    <name evidence="1" type="ORF">HPB47_027273</name>
</gene>
<name>A0AC60PYD6_IXOPE</name>